<dbReference type="InterPro" id="IPR035976">
    <property type="entry name" value="Sushi/SCR/CCP_sf"/>
</dbReference>
<evidence type="ECO:0000256" key="1">
    <source>
        <dbReference type="ARBA" id="ARBA00023157"/>
    </source>
</evidence>
<protein>
    <recommendedName>
        <fullName evidence="3">Sushi domain-containing protein</fullName>
    </recommendedName>
</protein>
<accession>A0A3P7JB48</accession>
<dbReference type="Proteomes" id="UP000270094">
    <property type="component" value="Unassembled WGS sequence"/>
</dbReference>
<gene>
    <name evidence="4" type="ORF">SVUK_LOCUS8375</name>
</gene>
<dbReference type="InterPro" id="IPR000436">
    <property type="entry name" value="Sushi_SCR_CCP_dom"/>
</dbReference>
<feature type="domain" description="Sushi" evidence="3">
    <location>
        <begin position="13"/>
        <end position="75"/>
    </location>
</feature>
<keyword evidence="2" id="KW-0768">Sushi</keyword>
<dbReference type="SUPFAM" id="SSF57535">
    <property type="entry name" value="Complement control module/SCR domain"/>
    <property type="match status" value="1"/>
</dbReference>
<dbReference type="OrthoDB" id="6480633at2759"/>
<dbReference type="SMART" id="SM00032">
    <property type="entry name" value="CCP"/>
    <property type="match status" value="2"/>
</dbReference>
<evidence type="ECO:0000313" key="5">
    <source>
        <dbReference type="Proteomes" id="UP000270094"/>
    </source>
</evidence>
<organism evidence="4 5">
    <name type="scientific">Strongylus vulgaris</name>
    <name type="common">Blood worm</name>
    <dbReference type="NCBI Taxonomy" id="40348"/>
    <lineage>
        <taxon>Eukaryota</taxon>
        <taxon>Metazoa</taxon>
        <taxon>Ecdysozoa</taxon>
        <taxon>Nematoda</taxon>
        <taxon>Chromadorea</taxon>
        <taxon>Rhabditida</taxon>
        <taxon>Rhabditina</taxon>
        <taxon>Rhabditomorpha</taxon>
        <taxon>Strongyloidea</taxon>
        <taxon>Strongylidae</taxon>
        <taxon>Strongylus</taxon>
    </lineage>
</organism>
<name>A0A3P7JB48_STRVU</name>
<evidence type="ECO:0000256" key="2">
    <source>
        <dbReference type="PROSITE-ProRule" id="PRU00302"/>
    </source>
</evidence>
<evidence type="ECO:0000313" key="4">
    <source>
        <dbReference type="EMBL" id="VDM73377.1"/>
    </source>
</evidence>
<keyword evidence="5" id="KW-1185">Reference proteome</keyword>
<dbReference type="EMBL" id="UYYB01030262">
    <property type="protein sequence ID" value="VDM73377.1"/>
    <property type="molecule type" value="Genomic_DNA"/>
</dbReference>
<dbReference type="Gene3D" id="2.10.70.10">
    <property type="entry name" value="Complement Module, domain 1"/>
    <property type="match status" value="1"/>
</dbReference>
<sequence>MSILSWRHIGLGQTCPAMVTTVGATLNYSSQGTFGSYNSGTTVTMTCMSGTPIGATMATCLNGQWYPTTLGTCSTNSIINGIGAQCPALIAPFGGTISQTLGLSGSPAQQGTVATLICPSGVLGTASVLCSNGVWTPPTLGTCNTSTGFGNGLGTSTGSGTYCQYAPVTPAGAILSYSNSALFPPVPPGTTAMARCLNGAAIMGIRHFRTNAWILEVKLCCRCEYFYMHKWSVATKLFWNLW</sequence>
<dbReference type="PROSITE" id="PS50923">
    <property type="entry name" value="SUSHI"/>
    <property type="match status" value="1"/>
</dbReference>
<evidence type="ECO:0000259" key="3">
    <source>
        <dbReference type="PROSITE" id="PS50923"/>
    </source>
</evidence>
<comment type="caution">
    <text evidence="2">Lacks conserved residue(s) required for the propagation of feature annotation.</text>
</comment>
<keyword evidence="1" id="KW-1015">Disulfide bond</keyword>
<proteinExistence type="predicted"/>
<reference evidence="4 5" key="1">
    <citation type="submission" date="2018-11" db="EMBL/GenBank/DDBJ databases">
        <authorList>
            <consortium name="Pathogen Informatics"/>
        </authorList>
    </citation>
    <scope>NUCLEOTIDE SEQUENCE [LARGE SCALE GENOMIC DNA]</scope>
</reference>
<dbReference type="AlphaFoldDB" id="A0A3P7JB48"/>